<keyword evidence="7" id="KW-1185">Reference proteome</keyword>
<evidence type="ECO:0008006" key="8">
    <source>
        <dbReference type="Google" id="ProtNLM"/>
    </source>
</evidence>
<evidence type="ECO:0000256" key="1">
    <source>
        <dbReference type="ARBA" id="ARBA00022737"/>
    </source>
</evidence>
<evidence type="ECO:0000259" key="4">
    <source>
        <dbReference type="Pfam" id="PF17109"/>
    </source>
</evidence>
<keyword evidence="1" id="KW-0677">Repeat</keyword>
<gene>
    <name evidence="6" type="ORF">LTR78_009402</name>
</gene>
<feature type="compositionally biased region" description="Polar residues" evidence="3">
    <location>
        <begin position="539"/>
        <end position="553"/>
    </location>
</feature>
<dbReference type="Pfam" id="PF24883">
    <property type="entry name" value="NPHP3_N"/>
    <property type="match status" value="2"/>
</dbReference>
<dbReference type="InterPro" id="IPR031350">
    <property type="entry name" value="Goodbye_dom"/>
</dbReference>
<evidence type="ECO:0000313" key="7">
    <source>
        <dbReference type="Proteomes" id="UP001274830"/>
    </source>
</evidence>
<dbReference type="SMART" id="SM00028">
    <property type="entry name" value="TPR"/>
    <property type="match status" value="1"/>
</dbReference>
<proteinExistence type="predicted"/>
<sequence>MAPIDGRPADFTVIWARALRDFYGNTDVDLVNNTDVYHPSSVDDLIRHLNDEHSEFGHDSKSSQFTQVVKGAIGPFSFLTSTVGSTAASAGAAVTRSFDAVGGLFEKLGSFTGRLSEVSHETIPDALVPIYQAMLVSLLNICSLATKMTWRSMKDVKVGESRFLHKLKKITRPAFANIDEYMKQLLMGGNGEVSGAVGSLKTLVENESLMMQAIVVRKATRLEGIAVNIEGLTVQMSKATYDLQADTAEVKFRVTILNQSVDRIELGQKELQSGQNELAMTAQATYDTTSEMKTESAKASKQLSTQLETIQKNLEDWRKTSGSSKQQDASTKTRSAVHGESKSLRNLESSLNIKTTRQANAASYGRIRGERISGTADWLLQESAVQRWSHCEVPLLLVSGEAGYGKTFLASRAIDYIAETHKTNGPGADRGLAYFFFRKGQNEDEYISSALKTMAFAVAQGDQIYAKYLNDALDRDLLSPPAGPSTDAKQGEMRAASGAEEQNDSVEENAIGSDPGKTEEIRGSAAVAISNDIDESDRGSNTTENVKATNTGAGNLGTDENGDTTSLAAGTTDGADDADQAFAKKLSRVNSAVIDRLSLADDEEEKAVRNVVRHWNLLFDTYFRGKTRHVYLVLDGLDECDETDTIALCAAINASSKDREGKGPSTVHVMLLMNSTKVKRFGSDLFDTAMVVPVDAHRNMADLDRYVDIRMATAWSKKLIRRDLYNEVHDAILGDCDGNFLKASLIVDEVTSLPREDVIRSTIQDLPSTLETAMLLVINRLSRQLDEHEQEDLHDILAWVACAKRSLSLAELDALLTVRRPGGARVVDLERRLRVAYVTLFSVTGAGATEATTADERSRKRLDGYDTAQLSVPSVPADPLDHSVMSTPAAQSTKLNASASHDTAIRRAVASMQRSYVALSHSLIAEQIQKRTAQAGLKNFTTHSMQGMVLLGCLDILCETNGSHDKQTSELAGRYCGPYLSDHLTSVDPDDVEPETRIKIAKLLIRLFRDDDCMTRMVGFAEGVLTEEFLNKTLFRTRSIQFMQDPKVQSSLDSAEKDWVDQAAAEPLRTVLGGMAQGVARRWLTQATAFYEDYWSFLRRYQTMLNSPESPQTSKTEDGESLTNASTEEVIAVAEWANLEKNGRWYGRIAVTLRNLERYDDSIEYFHKAIELDQEDGLTQVGLAVTFAAQEKYEDALREGVSGIDKLVNNIADSKPSPDPGMSLTSYLRSTRQDCASWSLQINQLDEALQSYERSFQDFELINPDGDDWDHVVSIIVAYYYTLCDKSRWHDVGRLLERLCSHSARFHEEYLMLYQYLTVHSWLLATGFTTKRFDILLLFLDNAICMTARYGEDGDTAYIVYIRAMVSLRLDSDRTDEGVKLLEAVADSDDSGRGVKDITERELARHYFDRSLQAREKDQWHEVGRWASQLVQLVISELDVDGKPNFGTRDCGHILAAWDRVNGRQDRARECIRQHITYGIDLLDDLDPENDDLAWIHLADAYLAIQHPKLAIATCTMPRQGRLPTPAAATKVNDGPAASDATPGAEQENPPTRTDNGPGAVLEAPSADSERHEDTGTSTAQAESATTTATTTLAIHEKKTAELQANGDSATGGEAVTEAPVSIDLPAKSRVETIDKDKPAAGYPFCSCDGCCFDTIPNDAPLWRCSYCIAEFCVSCHDLIMSNKMEGWNICGSNHDHVYFPGTAEKYPENTVRIDGKDLLVKDWVARLREEWNYPKA</sequence>
<dbReference type="Gene3D" id="1.25.40.10">
    <property type="entry name" value="Tetratricopeptide repeat domain"/>
    <property type="match status" value="1"/>
</dbReference>
<evidence type="ECO:0000313" key="6">
    <source>
        <dbReference type="EMBL" id="KAK3670710.1"/>
    </source>
</evidence>
<dbReference type="Pfam" id="PF17109">
    <property type="entry name" value="Goodbye"/>
    <property type="match status" value="1"/>
</dbReference>
<evidence type="ECO:0000259" key="5">
    <source>
        <dbReference type="Pfam" id="PF24883"/>
    </source>
</evidence>
<evidence type="ECO:0000256" key="3">
    <source>
        <dbReference type="SAM" id="MobiDB-lite"/>
    </source>
</evidence>
<dbReference type="InterPro" id="IPR019734">
    <property type="entry name" value="TPR_rpt"/>
</dbReference>
<accession>A0AAE0TND9</accession>
<dbReference type="PANTHER" id="PTHR10039">
    <property type="entry name" value="AMELOGENIN"/>
    <property type="match status" value="1"/>
</dbReference>
<name>A0AAE0TND9_9PEZI</name>
<feature type="domain" description="Nephrocystin 3-like N-terminal" evidence="5">
    <location>
        <begin position="374"/>
        <end position="477"/>
    </location>
</feature>
<evidence type="ECO:0000256" key="2">
    <source>
        <dbReference type="PROSITE-ProRule" id="PRU00339"/>
    </source>
</evidence>
<feature type="compositionally biased region" description="Polar residues" evidence="3">
    <location>
        <begin position="320"/>
        <end position="334"/>
    </location>
</feature>
<feature type="region of interest" description="Disordered" evidence="3">
    <location>
        <begin position="477"/>
        <end position="573"/>
    </location>
</feature>
<dbReference type="SUPFAM" id="SSF48452">
    <property type="entry name" value="TPR-like"/>
    <property type="match status" value="1"/>
</dbReference>
<organism evidence="6 7">
    <name type="scientific">Recurvomyces mirabilis</name>
    <dbReference type="NCBI Taxonomy" id="574656"/>
    <lineage>
        <taxon>Eukaryota</taxon>
        <taxon>Fungi</taxon>
        <taxon>Dikarya</taxon>
        <taxon>Ascomycota</taxon>
        <taxon>Pezizomycotina</taxon>
        <taxon>Dothideomycetes</taxon>
        <taxon>Dothideomycetidae</taxon>
        <taxon>Mycosphaerellales</taxon>
        <taxon>Teratosphaeriaceae</taxon>
        <taxon>Recurvomyces</taxon>
    </lineage>
</organism>
<feature type="region of interest" description="Disordered" evidence="3">
    <location>
        <begin position="1522"/>
        <end position="1592"/>
    </location>
</feature>
<dbReference type="PANTHER" id="PTHR10039:SF14">
    <property type="entry name" value="NACHT DOMAIN-CONTAINING PROTEIN"/>
    <property type="match status" value="1"/>
</dbReference>
<dbReference type="Proteomes" id="UP001274830">
    <property type="component" value="Unassembled WGS sequence"/>
</dbReference>
<feature type="region of interest" description="Disordered" evidence="3">
    <location>
        <begin position="315"/>
        <end position="343"/>
    </location>
</feature>
<feature type="compositionally biased region" description="Low complexity" evidence="3">
    <location>
        <begin position="1576"/>
        <end position="1592"/>
    </location>
</feature>
<reference evidence="6" key="1">
    <citation type="submission" date="2023-07" db="EMBL/GenBank/DDBJ databases">
        <title>Black Yeasts Isolated from many extreme environments.</title>
        <authorList>
            <person name="Coleine C."/>
            <person name="Stajich J.E."/>
            <person name="Selbmann L."/>
        </authorList>
    </citation>
    <scope>NUCLEOTIDE SEQUENCE</scope>
    <source>
        <strain evidence="6">CCFEE 5485</strain>
    </source>
</reference>
<comment type="caution">
    <text evidence="6">The sequence shown here is derived from an EMBL/GenBank/DDBJ whole genome shotgun (WGS) entry which is preliminary data.</text>
</comment>
<feature type="domain" description="Fungal STAND N-terminal Goodbye" evidence="4">
    <location>
        <begin position="15"/>
        <end position="101"/>
    </location>
</feature>
<dbReference type="InterPro" id="IPR056884">
    <property type="entry name" value="NPHP3-like_N"/>
</dbReference>
<protein>
    <recommendedName>
        <fullName evidence="8">Fungal STAND N-terminal Goodbye domain-containing protein</fullName>
    </recommendedName>
</protein>
<feature type="domain" description="Nephrocystin 3-like N-terminal" evidence="5">
    <location>
        <begin position="581"/>
        <end position="651"/>
    </location>
</feature>
<dbReference type="InterPro" id="IPR011990">
    <property type="entry name" value="TPR-like_helical_dom_sf"/>
</dbReference>
<keyword evidence="2" id="KW-0802">TPR repeat</keyword>
<feature type="repeat" description="TPR" evidence="2">
    <location>
        <begin position="1143"/>
        <end position="1176"/>
    </location>
</feature>
<dbReference type="EMBL" id="JAUTXT010000052">
    <property type="protein sequence ID" value="KAK3670710.1"/>
    <property type="molecule type" value="Genomic_DNA"/>
</dbReference>
<dbReference type="PROSITE" id="PS50005">
    <property type="entry name" value="TPR"/>
    <property type="match status" value="1"/>
</dbReference>
<feature type="compositionally biased region" description="Low complexity" evidence="3">
    <location>
        <begin position="563"/>
        <end position="573"/>
    </location>
</feature>